<evidence type="ECO:0000313" key="1">
    <source>
        <dbReference type="EMBL" id="VDD89836.1"/>
    </source>
</evidence>
<sequence length="268" mass="30289">MRSKILLLRPPTDEPTPLLWRHSVPKFFLPKTDCWKRLSDPGVVEEECKAKNAKLWQTVENYKRKFKDLIKIQDDWIVFTENGAIDVEKTALISLVSVTIIGNWSLDLRSDFEKECAVRLSGTSLPTPVEYAITGRCAFDFAAMNGLKVICSILWNTLEFGEQTNLRYSTDSLIIENIPGTSATPEFEQTDSGERFLINESFVDLSQFSVDAEDEPLSSPIPICHLLAYQQSVTASVTVPDIEVSSTDDSSSEDEYVCYFGIKKRRLN</sequence>
<protein>
    <submittedName>
        <fullName evidence="3">DDE-1 domain-containing protein</fullName>
    </submittedName>
</protein>
<proteinExistence type="predicted"/>
<dbReference type="EMBL" id="UXUI01007899">
    <property type="protein sequence ID" value="VDD89836.1"/>
    <property type="molecule type" value="Genomic_DNA"/>
</dbReference>
<gene>
    <name evidence="1" type="ORF">EVEC_LOCUS4587</name>
</gene>
<evidence type="ECO:0000313" key="3">
    <source>
        <dbReference type="WBParaSite" id="EVEC_0000487901-mRNA-1"/>
    </source>
</evidence>
<reference evidence="3" key="1">
    <citation type="submission" date="2017-02" db="UniProtKB">
        <authorList>
            <consortium name="WormBaseParasite"/>
        </authorList>
    </citation>
    <scope>IDENTIFICATION</scope>
</reference>
<reference evidence="1 2" key="2">
    <citation type="submission" date="2018-10" db="EMBL/GenBank/DDBJ databases">
        <authorList>
            <consortium name="Pathogen Informatics"/>
        </authorList>
    </citation>
    <scope>NUCLEOTIDE SEQUENCE [LARGE SCALE GENOMIC DNA]</scope>
</reference>
<name>A0A0N4V466_ENTVE</name>
<dbReference type="AlphaFoldDB" id="A0A0N4V466"/>
<dbReference type="WBParaSite" id="EVEC_0000487901-mRNA-1">
    <property type="protein sequence ID" value="EVEC_0000487901-mRNA-1"/>
    <property type="gene ID" value="EVEC_0000487901"/>
</dbReference>
<dbReference type="Proteomes" id="UP000274131">
    <property type="component" value="Unassembled WGS sequence"/>
</dbReference>
<evidence type="ECO:0000313" key="2">
    <source>
        <dbReference type="Proteomes" id="UP000274131"/>
    </source>
</evidence>
<keyword evidence="2" id="KW-1185">Reference proteome</keyword>
<organism evidence="3">
    <name type="scientific">Enterobius vermicularis</name>
    <name type="common">Human pinworm</name>
    <dbReference type="NCBI Taxonomy" id="51028"/>
    <lineage>
        <taxon>Eukaryota</taxon>
        <taxon>Metazoa</taxon>
        <taxon>Ecdysozoa</taxon>
        <taxon>Nematoda</taxon>
        <taxon>Chromadorea</taxon>
        <taxon>Rhabditida</taxon>
        <taxon>Spirurina</taxon>
        <taxon>Oxyuridomorpha</taxon>
        <taxon>Oxyuroidea</taxon>
        <taxon>Oxyuridae</taxon>
        <taxon>Enterobius</taxon>
    </lineage>
</organism>
<accession>A0A0N4V466</accession>